<dbReference type="PANTHER" id="PTHR43224">
    <property type="entry name" value="AMIDINOTRANSFERASE"/>
    <property type="match status" value="1"/>
</dbReference>
<dbReference type="NCBIfam" id="NF046062">
    <property type="entry name" value="citrull_CtlX"/>
    <property type="match status" value="1"/>
</dbReference>
<keyword evidence="2" id="KW-1185">Reference proteome</keyword>
<dbReference type="PANTHER" id="PTHR43224:SF1">
    <property type="entry name" value="AMIDINOTRANSFERASE"/>
    <property type="match status" value="1"/>
</dbReference>
<evidence type="ECO:0000313" key="1">
    <source>
        <dbReference type="EMBL" id="MFD0794079.1"/>
    </source>
</evidence>
<name>A0ABW3ATF0_9SPHI</name>
<accession>A0ABW3ATF0</accession>
<organism evidence="1 2">
    <name type="scientific">Mucilaginibacter litoreus</name>
    <dbReference type="NCBI Taxonomy" id="1048221"/>
    <lineage>
        <taxon>Bacteria</taxon>
        <taxon>Pseudomonadati</taxon>
        <taxon>Bacteroidota</taxon>
        <taxon>Sphingobacteriia</taxon>
        <taxon>Sphingobacteriales</taxon>
        <taxon>Sphingobacteriaceae</taxon>
        <taxon>Mucilaginibacter</taxon>
    </lineage>
</organism>
<dbReference type="InterPro" id="IPR014541">
    <property type="entry name" value="Amdntrnsf_FN0238"/>
</dbReference>
<gene>
    <name evidence="1" type="primary">ctlX</name>
    <name evidence="1" type="ORF">ACFQZX_10655</name>
</gene>
<dbReference type="GO" id="GO:0016787">
    <property type="term" value="F:hydrolase activity"/>
    <property type="evidence" value="ECO:0007669"/>
    <property type="project" value="UniProtKB-KW"/>
</dbReference>
<dbReference type="PIRSF" id="PIRSF028188">
    <property type="entry name" value="Amdntrnsf_FN0238"/>
    <property type="match status" value="1"/>
</dbReference>
<sequence length="308" mass="34447">MSTQSTSNILMIRPVAFGYNAQTAESNAFQIRGEDQLAVQQKAVEEFDGFVQVLRDNGVNVTVINDTIDPHTPDSIFPNNWVSFHDNGDIFLYPMQAQNRRLERREDIIRQLEENFVANHVIDLSRFELKNQFLEGTGSMVLDRENKIAYACLSPRTNPEVLKAFCDYTGYTAVTFNAFDLNGHAIYHTNVLMAIGSKFAIICLNSISDAQEKSHIVDSLQATGKEVIAINFDQMNHFAGNMLEVKNKAGETLIVMSQTAYHSLTDVQKAILGKYGKLIYADISTIESNGGGSARCMMAEVHLELKDY</sequence>
<keyword evidence="1" id="KW-0378">Hydrolase</keyword>
<evidence type="ECO:0000313" key="2">
    <source>
        <dbReference type="Proteomes" id="UP001597010"/>
    </source>
</evidence>
<dbReference type="Gene3D" id="3.75.10.10">
    <property type="entry name" value="L-arginine/glycine Amidinotransferase, Chain A"/>
    <property type="match status" value="1"/>
</dbReference>
<dbReference type="SUPFAM" id="SSF55909">
    <property type="entry name" value="Pentein"/>
    <property type="match status" value="1"/>
</dbReference>
<dbReference type="Pfam" id="PF19420">
    <property type="entry name" value="DDAH_eukar"/>
    <property type="match status" value="1"/>
</dbReference>
<dbReference type="Proteomes" id="UP001597010">
    <property type="component" value="Unassembled WGS sequence"/>
</dbReference>
<comment type="caution">
    <text evidence="1">The sequence shown here is derived from an EMBL/GenBank/DDBJ whole genome shotgun (WGS) entry which is preliminary data.</text>
</comment>
<protein>
    <submittedName>
        <fullName evidence="1">Citrulline utilization hydrolase CtlX</fullName>
    </submittedName>
</protein>
<reference evidence="2" key="1">
    <citation type="journal article" date="2019" name="Int. J. Syst. Evol. Microbiol.">
        <title>The Global Catalogue of Microorganisms (GCM) 10K type strain sequencing project: providing services to taxonomists for standard genome sequencing and annotation.</title>
        <authorList>
            <consortium name="The Broad Institute Genomics Platform"/>
            <consortium name="The Broad Institute Genome Sequencing Center for Infectious Disease"/>
            <person name="Wu L."/>
            <person name="Ma J."/>
        </authorList>
    </citation>
    <scope>NUCLEOTIDE SEQUENCE [LARGE SCALE GENOMIC DNA]</scope>
    <source>
        <strain evidence="2">CCUG 61484</strain>
    </source>
</reference>
<proteinExistence type="predicted"/>
<dbReference type="EMBL" id="JBHTHZ010000005">
    <property type="protein sequence ID" value="MFD0794079.1"/>
    <property type="molecule type" value="Genomic_DNA"/>
</dbReference>
<dbReference type="RefSeq" id="WP_377114846.1">
    <property type="nucleotide sequence ID" value="NZ_JBHTHZ010000005.1"/>
</dbReference>